<feature type="transmembrane region" description="Helical" evidence="1">
    <location>
        <begin position="295"/>
        <end position="317"/>
    </location>
</feature>
<dbReference type="Proteomes" id="UP000051645">
    <property type="component" value="Unassembled WGS sequence"/>
</dbReference>
<feature type="transmembrane region" description="Helical" evidence="1">
    <location>
        <begin position="351"/>
        <end position="372"/>
    </location>
</feature>
<feature type="transmembrane region" description="Helical" evidence="1">
    <location>
        <begin position="400"/>
        <end position="423"/>
    </location>
</feature>
<sequence length="541" mass="60415">MRTNQFSQFGALLKIQLRRDWVKLLAWYLFICGMVLAVAYKFTDIYGTRKEILAITPTLKSKAVVAMFGAFTLPNKPTTTQIFANEMLVFTAILLIIMNISLAVKNTRFEEDTGSLEMISALPVGRSSNLLSVLSELILINGLLGVSISVGLHFSGMVGTTSTGNWLLGLGLASCGLFFGVIALLCAEVANNASQATTLSYAVFGIAYLLRMMTDISHPRYTWWSLMGWLEKTQPYFKNNWLPLWLYLGSSLVLILIELQLNNVRDLNAGLLPERNGRATAPAWLRGVFSLQFRLNWRFALTWLIVLLLLGASYGSIFKTIGDILKSNPTMQQVFGQGAVNSANHTLRLNFLNLLNVVFAAASTIPALQLMLKLKRDESKGWLESLNATPTSRIKLFSSYLVSGIIVGILAMLVAITGAYWANVAVLGKHALYWTTFMKGFDTYVPIILLMLGLGAVLVGWLPKWINLAWFYLGYGFISIYMDGLLKIPKWAKRLTPYGWTPKVPVKNVNWTQTWLFLAIAVFLIIIGIVGYQRRDLMTER</sequence>
<dbReference type="RefSeq" id="WP_057770382.1">
    <property type="nucleotide sequence ID" value="NZ_JQAT01000005.1"/>
</dbReference>
<evidence type="ECO:0000313" key="2">
    <source>
        <dbReference type="EMBL" id="KRN27997.1"/>
    </source>
</evidence>
<evidence type="ECO:0000313" key="4">
    <source>
        <dbReference type="Proteomes" id="UP000051645"/>
    </source>
</evidence>
<reference evidence="4 5" key="1">
    <citation type="journal article" date="2015" name="Genome Announc.">
        <title>Expanding the biotechnology potential of lactobacilli through comparative genomics of 213 strains and associated genera.</title>
        <authorList>
            <person name="Sun Z."/>
            <person name="Harris H.M."/>
            <person name="McCann A."/>
            <person name="Guo C."/>
            <person name="Argimon S."/>
            <person name="Zhang W."/>
            <person name="Yang X."/>
            <person name="Jeffery I.B."/>
            <person name="Cooney J.C."/>
            <person name="Kagawa T.F."/>
            <person name="Liu W."/>
            <person name="Song Y."/>
            <person name="Salvetti E."/>
            <person name="Wrobel A."/>
            <person name="Rasinkangas P."/>
            <person name="Parkhill J."/>
            <person name="Rea M.C."/>
            <person name="O'Sullivan O."/>
            <person name="Ritari J."/>
            <person name="Douillard F.P."/>
            <person name="Paul Ross R."/>
            <person name="Yang R."/>
            <person name="Briner A.E."/>
            <person name="Felis G.E."/>
            <person name="de Vos W.M."/>
            <person name="Barrangou R."/>
            <person name="Klaenhammer T.R."/>
            <person name="Caufield P.W."/>
            <person name="Cui Y."/>
            <person name="Zhang H."/>
            <person name="O'Toole P.W."/>
        </authorList>
    </citation>
    <scope>NUCLEOTIDE SEQUENCE [LARGE SCALE GENOMIC DNA]</scope>
    <source>
        <strain evidence="2 5">ATCC BAA-66</strain>
        <strain evidence="3 4">DSM 13344</strain>
    </source>
</reference>
<feature type="transmembrane region" description="Helical" evidence="1">
    <location>
        <begin position="469"/>
        <end position="492"/>
    </location>
</feature>
<feature type="transmembrane region" description="Helical" evidence="1">
    <location>
        <begin position="443"/>
        <end position="462"/>
    </location>
</feature>
<name>A0A0R2FT84_9LACO</name>
<evidence type="ECO:0000256" key="1">
    <source>
        <dbReference type="SAM" id="Phobius"/>
    </source>
</evidence>
<feature type="transmembrane region" description="Helical" evidence="1">
    <location>
        <begin position="166"/>
        <end position="187"/>
    </location>
</feature>
<feature type="transmembrane region" description="Helical" evidence="1">
    <location>
        <begin position="82"/>
        <end position="104"/>
    </location>
</feature>
<feature type="transmembrane region" description="Helical" evidence="1">
    <location>
        <begin position="199"/>
        <end position="221"/>
    </location>
</feature>
<gene>
    <name evidence="2" type="ORF">IV38_GL001838</name>
    <name evidence="3" type="ORF">IV40_GL001717</name>
</gene>
<protein>
    <submittedName>
        <fullName evidence="2">Export protein</fullName>
    </submittedName>
</protein>
<feature type="transmembrane region" description="Helical" evidence="1">
    <location>
        <begin position="21"/>
        <end position="40"/>
    </location>
</feature>
<evidence type="ECO:0000313" key="5">
    <source>
        <dbReference type="Proteomes" id="UP000051751"/>
    </source>
</evidence>
<evidence type="ECO:0000313" key="3">
    <source>
        <dbReference type="EMBL" id="KRN30532.1"/>
    </source>
</evidence>
<keyword evidence="1" id="KW-0812">Transmembrane</keyword>
<keyword evidence="4" id="KW-1185">Reference proteome</keyword>
<feature type="transmembrane region" description="Helical" evidence="1">
    <location>
        <begin position="512"/>
        <end position="532"/>
    </location>
</feature>
<dbReference type="PATRIC" id="fig|81857.3.peg.1855"/>
<organism evidence="2 5">
    <name type="scientific">Lactobacillus selangorensis</name>
    <dbReference type="NCBI Taxonomy" id="81857"/>
    <lineage>
        <taxon>Bacteria</taxon>
        <taxon>Bacillati</taxon>
        <taxon>Bacillota</taxon>
        <taxon>Bacilli</taxon>
        <taxon>Lactobacillales</taxon>
        <taxon>Lactobacillaceae</taxon>
        <taxon>Lactobacillus</taxon>
    </lineage>
</organism>
<comment type="caution">
    <text evidence="2">The sequence shown here is derived from an EMBL/GenBank/DDBJ whole genome shotgun (WGS) entry which is preliminary data.</text>
</comment>
<keyword evidence="1" id="KW-1133">Transmembrane helix</keyword>
<dbReference type="STRING" id="81857.IV38_GL001838"/>
<dbReference type="Proteomes" id="UP000051751">
    <property type="component" value="Unassembled WGS sequence"/>
</dbReference>
<keyword evidence="1" id="KW-0472">Membrane</keyword>
<dbReference type="EMBL" id="JQAZ01000006">
    <property type="protein sequence ID" value="KRN30532.1"/>
    <property type="molecule type" value="Genomic_DNA"/>
</dbReference>
<dbReference type="OrthoDB" id="2014935at2"/>
<dbReference type="AlphaFoldDB" id="A0A0R2FT84"/>
<dbReference type="EMBL" id="JQAT01000005">
    <property type="protein sequence ID" value="KRN27997.1"/>
    <property type="molecule type" value="Genomic_DNA"/>
</dbReference>
<feature type="transmembrane region" description="Helical" evidence="1">
    <location>
        <begin position="130"/>
        <end position="154"/>
    </location>
</feature>
<feature type="transmembrane region" description="Helical" evidence="1">
    <location>
        <begin position="241"/>
        <end position="259"/>
    </location>
</feature>
<proteinExistence type="predicted"/>
<accession>A0A0R2FT84</accession>